<comment type="caution">
    <text evidence="1">The sequence shown here is derived from an EMBL/GenBank/DDBJ whole genome shotgun (WGS) entry which is preliminary data.</text>
</comment>
<reference evidence="1 2" key="1">
    <citation type="submission" date="2024-01" db="EMBL/GenBank/DDBJ databases">
        <title>The genomes of 5 underutilized Papilionoideae crops provide insights into root nodulation and disease resistanc.</title>
        <authorList>
            <person name="Jiang F."/>
        </authorList>
    </citation>
    <scope>NUCLEOTIDE SEQUENCE [LARGE SCALE GENOMIC DNA]</scope>
    <source>
        <strain evidence="1">LVBAO_FW01</strain>
        <tissue evidence="1">Leaves</tissue>
    </source>
</reference>
<gene>
    <name evidence="1" type="ORF">VNO77_18228</name>
</gene>
<protein>
    <submittedName>
        <fullName evidence="1">Uncharacterized protein</fullName>
    </submittedName>
</protein>
<evidence type="ECO:0000313" key="2">
    <source>
        <dbReference type="Proteomes" id="UP001367508"/>
    </source>
</evidence>
<proteinExistence type="predicted"/>
<dbReference type="PANTHER" id="PTHR33511">
    <property type="entry name" value="OS06G0632400 PROTEIN"/>
    <property type="match status" value="1"/>
</dbReference>
<keyword evidence="2" id="KW-1185">Reference proteome</keyword>
<evidence type="ECO:0000313" key="1">
    <source>
        <dbReference type="EMBL" id="KAK7337644.1"/>
    </source>
</evidence>
<sequence length="72" mass="8178">MGGKYSLNLLFVFKLFKSKKGKGRGYDGNEGGRKVWPSDEDRGTWGVAEPNIDKKAGIFIAHHKKRVYDHQL</sequence>
<organism evidence="1 2">
    <name type="scientific">Canavalia gladiata</name>
    <name type="common">Sword bean</name>
    <name type="synonym">Dolichos gladiatus</name>
    <dbReference type="NCBI Taxonomy" id="3824"/>
    <lineage>
        <taxon>Eukaryota</taxon>
        <taxon>Viridiplantae</taxon>
        <taxon>Streptophyta</taxon>
        <taxon>Embryophyta</taxon>
        <taxon>Tracheophyta</taxon>
        <taxon>Spermatophyta</taxon>
        <taxon>Magnoliopsida</taxon>
        <taxon>eudicotyledons</taxon>
        <taxon>Gunneridae</taxon>
        <taxon>Pentapetalae</taxon>
        <taxon>rosids</taxon>
        <taxon>fabids</taxon>
        <taxon>Fabales</taxon>
        <taxon>Fabaceae</taxon>
        <taxon>Papilionoideae</taxon>
        <taxon>50 kb inversion clade</taxon>
        <taxon>NPAAA clade</taxon>
        <taxon>indigoferoid/millettioid clade</taxon>
        <taxon>Phaseoleae</taxon>
        <taxon>Canavalia</taxon>
    </lineage>
</organism>
<name>A0AAN9LNS4_CANGL</name>
<accession>A0AAN9LNS4</accession>
<dbReference type="Proteomes" id="UP001367508">
    <property type="component" value="Unassembled WGS sequence"/>
</dbReference>
<dbReference type="EMBL" id="JAYMYQ010000004">
    <property type="protein sequence ID" value="KAK7337644.1"/>
    <property type="molecule type" value="Genomic_DNA"/>
</dbReference>
<dbReference type="AlphaFoldDB" id="A0AAN9LNS4"/>